<keyword evidence="2" id="KW-1185">Reference proteome</keyword>
<protein>
    <submittedName>
        <fullName evidence="1">Uncharacterized protein</fullName>
    </submittedName>
</protein>
<sequence>MSEGAKKEKAVAEKITDDTIKSKWDKLRYNIRSVVLMLRSYEPNDTEHTLDTLRVRIPSASFENLPENYFREIFEGLLELYIWFFVYEDVFSGCGRQWRGSIFKHFQVMRQEAMESEKDAKKIAELALWLSEGSETVTSQLDKELQQPMADDFAESIFAMFQPHPKSIHQDQIKEVIGVVVCDATELVMMFMSSKALFLPTWPRRELFNRDLLGTDFDNDHLPCNESKAKYVETRPALIKYGNADGEKHDVHVILCKSARLYF</sequence>
<organism evidence="1 2">
    <name type="scientific">Beauveria brongniartii RCEF 3172</name>
    <dbReference type="NCBI Taxonomy" id="1081107"/>
    <lineage>
        <taxon>Eukaryota</taxon>
        <taxon>Fungi</taxon>
        <taxon>Dikarya</taxon>
        <taxon>Ascomycota</taxon>
        <taxon>Pezizomycotina</taxon>
        <taxon>Sordariomycetes</taxon>
        <taxon>Hypocreomycetidae</taxon>
        <taxon>Hypocreales</taxon>
        <taxon>Cordycipitaceae</taxon>
        <taxon>Beauveria</taxon>
        <taxon>Beauveria brongniartii</taxon>
    </lineage>
</organism>
<comment type="caution">
    <text evidence="1">The sequence shown here is derived from an EMBL/GenBank/DDBJ whole genome shotgun (WGS) entry which is preliminary data.</text>
</comment>
<reference evidence="1 2" key="1">
    <citation type="journal article" date="2016" name="Genome Biol. Evol.">
        <title>Divergent and convergent evolution of fungal pathogenicity.</title>
        <authorList>
            <person name="Shang Y."/>
            <person name="Xiao G."/>
            <person name="Zheng P."/>
            <person name="Cen K."/>
            <person name="Zhan S."/>
            <person name="Wang C."/>
        </authorList>
    </citation>
    <scope>NUCLEOTIDE SEQUENCE [LARGE SCALE GENOMIC DNA]</scope>
    <source>
        <strain evidence="1 2">RCEF 3172</strain>
    </source>
</reference>
<evidence type="ECO:0000313" key="1">
    <source>
        <dbReference type="EMBL" id="OAA50103.1"/>
    </source>
</evidence>
<dbReference type="Proteomes" id="UP000076863">
    <property type="component" value="Unassembled WGS sequence"/>
</dbReference>
<gene>
    <name evidence="1" type="ORF">BBO_01738</name>
</gene>
<dbReference type="AlphaFoldDB" id="A0A167JDA0"/>
<dbReference type="EMBL" id="AZHA01000003">
    <property type="protein sequence ID" value="OAA50103.1"/>
    <property type="molecule type" value="Genomic_DNA"/>
</dbReference>
<dbReference type="OrthoDB" id="5213630at2759"/>
<accession>A0A167JDA0</accession>
<evidence type="ECO:0000313" key="2">
    <source>
        <dbReference type="Proteomes" id="UP000076863"/>
    </source>
</evidence>
<name>A0A167JDA0_9HYPO</name>
<proteinExistence type="predicted"/>